<dbReference type="EMBL" id="KQ964248">
    <property type="protein sequence ID" value="KXJ92545.1"/>
    <property type="molecule type" value="Genomic_DNA"/>
</dbReference>
<dbReference type="Proteomes" id="UP000070501">
    <property type="component" value="Unassembled WGS sequence"/>
</dbReference>
<gene>
    <name evidence="2" type="ORF">Micbo1qcDRAFT_160285</name>
</gene>
<organism evidence="2 3">
    <name type="scientific">Microdochium bolleyi</name>
    <dbReference type="NCBI Taxonomy" id="196109"/>
    <lineage>
        <taxon>Eukaryota</taxon>
        <taxon>Fungi</taxon>
        <taxon>Dikarya</taxon>
        <taxon>Ascomycota</taxon>
        <taxon>Pezizomycotina</taxon>
        <taxon>Sordariomycetes</taxon>
        <taxon>Xylariomycetidae</taxon>
        <taxon>Xylariales</taxon>
        <taxon>Microdochiaceae</taxon>
        <taxon>Microdochium</taxon>
    </lineage>
</organism>
<evidence type="ECO:0000256" key="1">
    <source>
        <dbReference type="SAM" id="MobiDB-lite"/>
    </source>
</evidence>
<dbReference type="AlphaFoldDB" id="A0A136J5S5"/>
<dbReference type="InParanoid" id="A0A136J5S5"/>
<dbReference type="STRING" id="196109.A0A136J5S5"/>
<accession>A0A136J5S5</accession>
<feature type="non-terminal residue" evidence="2">
    <location>
        <position position="191"/>
    </location>
</feature>
<evidence type="ECO:0000313" key="2">
    <source>
        <dbReference type="EMBL" id="KXJ92545.1"/>
    </source>
</evidence>
<keyword evidence="3" id="KW-1185">Reference proteome</keyword>
<dbReference type="OrthoDB" id="5419219at2759"/>
<proteinExistence type="predicted"/>
<sequence>MSKRSMPSDEENGRTDDTALQDTPLLAHHALDEEQIFMRATDHRHYARGRIILRNLPAFDDTALFGITVEDEDTNLREEIRKLVCFASRVEEPELFDSFGALDVTSATGFSELSQVIFQISSALNIIRHDYATLAISHYMKKDFYTVLVDTRVRLRARFLDCPTGTTGNRPETLTDERRNMLAYHALLDYL</sequence>
<feature type="region of interest" description="Disordered" evidence="1">
    <location>
        <begin position="1"/>
        <end position="21"/>
    </location>
</feature>
<protein>
    <submittedName>
        <fullName evidence="2">Uncharacterized protein</fullName>
    </submittedName>
</protein>
<reference evidence="3" key="1">
    <citation type="submission" date="2016-02" db="EMBL/GenBank/DDBJ databases">
        <title>Draft genome sequence of Microdochium bolleyi, a fungal endophyte of beachgrass.</title>
        <authorList>
            <consortium name="DOE Joint Genome Institute"/>
            <person name="David A.S."/>
            <person name="May G."/>
            <person name="Haridas S."/>
            <person name="Lim J."/>
            <person name="Wang M."/>
            <person name="Labutti K."/>
            <person name="Lipzen A."/>
            <person name="Barry K."/>
            <person name="Grigoriev I.V."/>
        </authorList>
    </citation>
    <scope>NUCLEOTIDE SEQUENCE [LARGE SCALE GENOMIC DNA]</scope>
    <source>
        <strain evidence="3">J235TASD1</strain>
    </source>
</reference>
<evidence type="ECO:0000313" key="3">
    <source>
        <dbReference type="Proteomes" id="UP000070501"/>
    </source>
</evidence>
<name>A0A136J5S5_9PEZI</name>